<accession>A0A1M5NCK7</accession>
<dbReference type="AlphaFoldDB" id="A0A1M5NCK7"/>
<dbReference type="Proteomes" id="UP000184020">
    <property type="component" value="Unassembled WGS sequence"/>
</dbReference>
<name>A0A1M5NCK7_9FLAO</name>
<sequence length="158" mass="18100">MTNPENNKQTHESDSSVQRKVESEVKIYLHKKHGWNLSANKREFSSKYELDFCDLENKIMGEIYAGIDKVNPAQKNKVKADLLKLIAAERDFGNKWEKHYVFVDKNVEKAFIGDSWLGDAIKSFNIKLSTVSLSDLKPGIEAELREAKAKQQRGNQTK</sequence>
<protein>
    <submittedName>
        <fullName evidence="1">Uncharacterized protein</fullName>
    </submittedName>
</protein>
<dbReference type="STRING" id="229205.SAMN05444372_11118"/>
<dbReference type="RefSeq" id="WP_073020726.1">
    <property type="nucleotide sequence ID" value="NZ_FQWF01000011.1"/>
</dbReference>
<organism evidence="1 2">
    <name type="scientific">Flavobacterium micromati</name>
    <dbReference type="NCBI Taxonomy" id="229205"/>
    <lineage>
        <taxon>Bacteria</taxon>
        <taxon>Pseudomonadati</taxon>
        <taxon>Bacteroidota</taxon>
        <taxon>Flavobacteriia</taxon>
        <taxon>Flavobacteriales</taxon>
        <taxon>Flavobacteriaceae</taxon>
        <taxon>Flavobacterium</taxon>
    </lineage>
</organism>
<reference evidence="2" key="1">
    <citation type="submission" date="2016-11" db="EMBL/GenBank/DDBJ databases">
        <authorList>
            <person name="Varghese N."/>
            <person name="Submissions S."/>
        </authorList>
    </citation>
    <scope>NUCLEOTIDE SEQUENCE [LARGE SCALE GENOMIC DNA]</scope>
    <source>
        <strain evidence="2">DSM 17659</strain>
    </source>
</reference>
<dbReference type="EMBL" id="FQWF01000011">
    <property type="protein sequence ID" value="SHG87304.1"/>
    <property type="molecule type" value="Genomic_DNA"/>
</dbReference>
<evidence type="ECO:0000313" key="2">
    <source>
        <dbReference type="Proteomes" id="UP000184020"/>
    </source>
</evidence>
<dbReference type="OrthoDB" id="7062242at2"/>
<evidence type="ECO:0000313" key="1">
    <source>
        <dbReference type="EMBL" id="SHG87304.1"/>
    </source>
</evidence>
<keyword evidence="2" id="KW-1185">Reference proteome</keyword>
<proteinExistence type="predicted"/>
<gene>
    <name evidence="1" type="ORF">SAMN05444372_11118</name>
</gene>